<dbReference type="SUPFAM" id="SSF46565">
    <property type="entry name" value="Chaperone J-domain"/>
    <property type="match status" value="1"/>
</dbReference>
<dbReference type="AlphaFoldDB" id="X1RB04"/>
<dbReference type="InterPro" id="IPR036869">
    <property type="entry name" value="J_dom_sf"/>
</dbReference>
<dbReference type="Pfam" id="PF00226">
    <property type="entry name" value="DnaJ"/>
    <property type="match status" value="1"/>
</dbReference>
<dbReference type="Gene3D" id="1.10.287.110">
    <property type="entry name" value="DnaJ domain"/>
    <property type="match status" value="1"/>
</dbReference>
<feature type="domain" description="J" evidence="1">
    <location>
        <begin position="63"/>
        <end position="119"/>
    </location>
</feature>
<gene>
    <name evidence="2" type="ORF">S12H4_08268</name>
</gene>
<dbReference type="SMART" id="SM00271">
    <property type="entry name" value="DnaJ"/>
    <property type="match status" value="1"/>
</dbReference>
<evidence type="ECO:0000313" key="2">
    <source>
        <dbReference type="EMBL" id="GAI64201.1"/>
    </source>
</evidence>
<dbReference type="PROSITE" id="PS50076">
    <property type="entry name" value="DNAJ_2"/>
    <property type="match status" value="1"/>
</dbReference>
<dbReference type="InterPro" id="IPR001623">
    <property type="entry name" value="DnaJ_domain"/>
</dbReference>
<protein>
    <recommendedName>
        <fullName evidence="1">J domain-containing protein</fullName>
    </recommendedName>
</protein>
<name>X1RB04_9ZZZZ</name>
<evidence type="ECO:0000259" key="1">
    <source>
        <dbReference type="PROSITE" id="PS50076"/>
    </source>
</evidence>
<proteinExistence type="predicted"/>
<comment type="caution">
    <text evidence="2">The sequence shown here is derived from an EMBL/GenBank/DDBJ whole genome shotgun (WGS) entry which is preliminary data.</text>
</comment>
<dbReference type="CDD" id="cd06257">
    <property type="entry name" value="DnaJ"/>
    <property type="match status" value="1"/>
</dbReference>
<accession>X1RB04</accession>
<dbReference type="EMBL" id="BARW01003173">
    <property type="protein sequence ID" value="GAI64201.1"/>
    <property type="molecule type" value="Genomic_DNA"/>
</dbReference>
<organism evidence="2">
    <name type="scientific">marine sediment metagenome</name>
    <dbReference type="NCBI Taxonomy" id="412755"/>
    <lineage>
        <taxon>unclassified sequences</taxon>
        <taxon>metagenomes</taxon>
        <taxon>ecological metagenomes</taxon>
    </lineage>
</organism>
<sequence>KGKTELQDAFDAIAGFRDLVNETFEKLTGKPIAAWLREFQQQPKELPGEEQATDQQPTMPLADAYAILGLKPDAPLEDAKKHYRQLANVFHTDKGGMNDEAMKLINRAYERITKGKGEN</sequence>
<reference evidence="2" key="1">
    <citation type="journal article" date="2014" name="Front. Microbiol.">
        <title>High frequency of phylogenetically diverse reductive dehalogenase-homologous genes in deep subseafloor sedimentary metagenomes.</title>
        <authorList>
            <person name="Kawai M."/>
            <person name="Futagami T."/>
            <person name="Toyoda A."/>
            <person name="Takaki Y."/>
            <person name="Nishi S."/>
            <person name="Hori S."/>
            <person name="Arai W."/>
            <person name="Tsubouchi T."/>
            <person name="Morono Y."/>
            <person name="Uchiyama I."/>
            <person name="Ito T."/>
            <person name="Fujiyama A."/>
            <person name="Inagaki F."/>
            <person name="Takami H."/>
        </authorList>
    </citation>
    <scope>NUCLEOTIDE SEQUENCE</scope>
    <source>
        <strain evidence="2">Expedition CK06-06</strain>
    </source>
</reference>
<feature type="non-terminal residue" evidence="2">
    <location>
        <position position="1"/>
    </location>
</feature>